<dbReference type="RefSeq" id="WP_228762203.1">
    <property type="nucleotide sequence ID" value="NZ_CP052853.1"/>
</dbReference>
<accession>A0AAW6HT89</accession>
<comment type="caution">
    <text evidence="1">The sequence shown here is derived from an EMBL/GenBank/DDBJ whole genome shotgun (WGS) entry which is preliminary data.</text>
</comment>
<reference evidence="1" key="2">
    <citation type="journal article" date="2023" name="Commun. Biol.">
        <title>Suspicions of two bridgehead invasions of Xylella fastidiosa subsp. multiplex in France.</title>
        <authorList>
            <person name="Dupas E."/>
            <person name="Durand K."/>
            <person name="Rieux A."/>
            <person name="Briand M."/>
            <person name="Pruvost O."/>
            <person name="Cunty A."/>
            <person name="Denance N."/>
            <person name="Donnadieu C."/>
            <person name="Legendre B."/>
            <person name="Lopez-Roques C."/>
            <person name="Cesbron S."/>
            <person name="Ravigne V."/>
            <person name="Jacques M.A."/>
        </authorList>
    </citation>
    <scope>NUCLEOTIDE SEQUENCE</scope>
    <source>
        <strain evidence="1">CFBP8070</strain>
    </source>
</reference>
<dbReference type="Proteomes" id="UP001220702">
    <property type="component" value="Unassembled WGS sequence"/>
</dbReference>
<dbReference type="InterPro" id="IPR036286">
    <property type="entry name" value="LexA/Signal_pep-like_sf"/>
</dbReference>
<dbReference type="EMBL" id="JAJKGN010000001">
    <property type="protein sequence ID" value="MDC6407342.1"/>
    <property type="molecule type" value="Genomic_DNA"/>
</dbReference>
<evidence type="ECO:0000313" key="2">
    <source>
        <dbReference type="Proteomes" id="UP001220702"/>
    </source>
</evidence>
<dbReference type="Gene3D" id="2.10.109.10">
    <property type="entry name" value="Umud Fragment, subunit A"/>
    <property type="match status" value="1"/>
</dbReference>
<name>A0AAW6HT89_XYLFS</name>
<sequence length="63" mass="7083">MIPTASTGKVVLVNTGTHSFESDGIYLVNLGHDQQIKHLQYQYGGRLFVVSDKRAIQPFEFTE</sequence>
<proteinExistence type="predicted"/>
<dbReference type="AlphaFoldDB" id="A0AAW6HT89"/>
<evidence type="ECO:0008006" key="3">
    <source>
        <dbReference type="Google" id="ProtNLM"/>
    </source>
</evidence>
<protein>
    <recommendedName>
        <fullName evidence="3">Peptidase S24/S26A/S26B/S26C domain-containing protein</fullName>
    </recommendedName>
</protein>
<evidence type="ECO:0000313" key="1">
    <source>
        <dbReference type="EMBL" id="MDC6407342.1"/>
    </source>
</evidence>
<reference evidence="1" key="1">
    <citation type="submission" date="2021-11" db="EMBL/GenBank/DDBJ databases">
        <authorList>
            <person name="Denance N."/>
            <person name="Briand M."/>
            <person name="Dupas E."/>
            <person name="Durand K."/>
            <person name="Legendre B."/>
            <person name="Cunty A."/>
            <person name="Donnadieu C."/>
            <person name="Lopez Roques C."/>
            <person name="Cesbron S."/>
            <person name="Jacques M.A."/>
        </authorList>
    </citation>
    <scope>NUCLEOTIDE SEQUENCE</scope>
    <source>
        <strain evidence="1">CFBP8070</strain>
    </source>
</reference>
<organism evidence="1 2">
    <name type="scientific">Xylella fastidiosa subsp. multiplex</name>
    <dbReference type="NCBI Taxonomy" id="644357"/>
    <lineage>
        <taxon>Bacteria</taxon>
        <taxon>Pseudomonadati</taxon>
        <taxon>Pseudomonadota</taxon>
        <taxon>Gammaproteobacteria</taxon>
        <taxon>Lysobacterales</taxon>
        <taxon>Lysobacteraceae</taxon>
        <taxon>Xylella</taxon>
    </lineage>
</organism>
<dbReference type="SUPFAM" id="SSF51306">
    <property type="entry name" value="LexA/Signal peptidase"/>
    <property type="match status" value="1"/>
</dbReference>
<gene>
    <name evidence="1" type="ORF">LOK82_01065</name>
</gene>
<dbReference type="CDD" id="cd06462">
    <property type="entry name" value="Peptidase_S24_S26"/>
    <property type="match status" value="1"/>
</dbReference>